<evidence type="ECO:0000313" key="4">
    <source>
        <dbReference type="EMBL" id="MFC0863435.1"/>
    </source>
</evidence>
<dbReference type="PANTHER" id="PTHR12526">
    <property type="entry name" value="GLYCOSYLTRANSFERASE"/>
    <property type="match status" value="1"/>
</dbReference>
<dbReference type="PANTHER" id="PTHR12526:SF630">
    <property type="entry name" value="GLYCOSYLTRANSFERASE"/>
    <property type="match status" value="1"/>
</dbReference>
<organism evidence="4 5">
    <name type="scientific">Sphaerimonospora cavernae</name>
    <dbReference type="NCBI Taxonomy" id="1740611"/>
    <lineage>
        <taxon>Bacteria</taxon>
        <taxon>Bacillati</taxon>
        <taxon>Actinomycetota</taxon>
        <taxon>Actinomycetes</taxon>
        <taxon>Streptosporangiales</taxon>
        <taxon>Streptosporangiaceae</taxon>
        <taxon>Sphaerimonospora</taxon>
    </lineage>
</organism>
<dbReference type="EMBL" id="JBHMQT010000032">
    <property type="protein sequence ID" value="MFC0863435.1"/>
    <property type="molecule type" value="Genomic_DNA"/>
</dbReference>
<evidence type="ECO:0000256" key="1">
    <source>
        <dbReference type="ARBA" id="ARBA00022676"/>
    </source>
</evidence>
<dbReference type="Gene3D" id="3.40.50.2000">
    <property type="entry name" value="Glycogen Phosphorylase B"/>
    <property type="match status" value="2"/>
</dbReference>
<sequence length="378" mass="40976">MSPRKQADLQRVALLNGQLGLGGAERQLSLLALELRARGVEVCVLLLTRGGPHEATLRDAGIAVHHLGFVRWSSGPLAPVWNIRAFGRMVRLLRRIEPDVLHAFLMESYLLGTPAARLARVPVMVSGRRGVSNFKKRNWAFELGTMVTRLADHVVANAVAVARDARTVERIPARKISVIYNGLSRSAFDPVEPELIDTRLPVVVCVAGLRPEKGHRFLIDAAAILSRRGRPCTVALVGDGAERENLEARTRALGVDVRFLGTRMDVRPLLAGADVVALPSTAEGLSNAIMEAMAAGRPVVATAVDGNPELLEDRGVLVPPADAVALSDGILRVLDDQEFAAGLATAARAWARKNLDLDAMVDEHVALYRRLLEERCAR</sequence>
<dbReference type="InterPro" id="IPR028098">
    <property type="entry name" value="Glyco_trans_4-like_N"/>
</dbReference>
<dbReference type="SUPFAM" id="SSF53756">
    <property type="entry name" value="UDP-Glycosyltransferase/glycogen phosphorylase"/>
    <property type="match status" value="1"/>
</dbReference>
<dbReference type="EC" id="2.4.-.-" evidence="4"/>
<evidence type="ECO:0000259" key="3">
    <source>
        <dbReference type="Pfam" id="PF13439"/>
    </source>
</evidence>
<reference evidence="4 5" key="1">
    <citation type="submission" date="2024-09" db="EMBL/GenBank/DDBJ databases">
        <authorList>
            <person name="Sun Q."/>
            <person name="Mori K."/>
        </authorList>
    </citation>
    <scope>NUCLEOTIDE SEQUENCE [LARGE SCALE GENOMIC DNA]</scope>
    <source>
        <strain evidence="4 5">TBRC 1851</strain>
    </source>
</reference>
<keyword evidence="2 4" id="KW-0808">Transferase</keyword>
<dbReference type="RefSeq" id="WP_394301584.1">
    <property type="nucleotide sequence ID" value="NZ_JBHMQT010000032.1"/>
</dbReference>
<comment type="caution">
    <text evidence="4">The sequence shown here is derived from an EMBL/GenBank/DDBJ whole genome shotgun (WGS) entry which is preliminary data.</text>
</comment>
<evidence type="ECO:0000256" key="2">
    <source>
        <dbReference type="ARBA" id="ARBA00022679"/>
    </source>
</evidence>
<gene>
    <name evidence="4" type="ORF">ACFHYQ_14135</name>
</gene>
<dbReference type="Pfam" id="PF13439">
    <property type="entry name" value="Glyco_transf_4"/>
    <property type="match status" value="1"/>
</dbReference>
<feature type="domain" description="Glycosyltransferase subfamily 4-like N-terminal" evidence="3">
    <location>
        <begin position="22"/>
        <end position="183"/>
    </location>
</feature>
<proteinExistence type="predicted"/>
<protein>
    <submittedName>
        <fullName evidence="4">Glycosyltransferase</fullName>
        <ecNumber evidence="4">2.4.-.-</ecNumber>
    </submittedName>
</protein>
<accession>A0ABV6U4P4</accession>
<evidence type="ECO:0000313" key="5">
    <source>
        <dbReference type="Proteomes" id="UP001589870"/>
    </source>
</evidence>
<keyword evidence="1 4" id="KW-0328">Glycosyltransferase</keyword>
<dbReference type="Proteomes" id="UP001589870">
    <property type="component" value="Unassembled WGS sequence"/>
</dbReference>
<dbReference type="Pfam" id="PF13692">
    <property type="entry name" value="Glyco_trans_1_4"/>
    <property type="match status" value="1"/>
</dbReference>
<dbReference type="GO" id="GO:0016757">
    <property type="term" value="F:glycosyltransferase activity"/>
    <property type="evidence" value="ECO:0007669"/>
    <property type="project" value="UniProtKB-KW"/>
</dbReference>
<name>A0ABV6U4P4_9ACTN</name>
<keyword evidence="5" id="KW-1185">Reference proteome</keyword>